<dbReference type="Pfam" id="PF03354">
    <property type="entry name" value="TerL_ATPase"/>
    <property type="match status" value="1"/>
</dbReference>
<sequence length="578" mass="66737">MSKTNKSVKDQHEENLMKWVGYWRANPQRFAKEYLNLHLFLYQKILLYMMNKVSWFMYIAARGQGKSYLIAIYCVIRCILYPGTRVVIASSTRKQAALIITEKIIGDIYNKSYAVRCEVQEYSASVNNTEIIFRNGSKISAETSSDNSRGLRGNILIVDEFRLVKKEIIDDVLKPMLNVYRIPPYMNKPEYMHLPREENKQLYISSAWYQSDWAWTEFQSYMKDMMTSTTTFVCSLPYQLSLYHKILPKQTVEKEKLSDTFDQTSFNMEYEALFVGENDKGYFKLADINKCRNVTKVFVPPTSLEYAENQSRANPKNISNLPRVNKTGEIRLISLDIALMGGSKQQKNDSSAFMLFRLIQDGNKYRREVVYIETIHRTIADDDLAVRLKQLYEDFEADYVVMDTNGVGLGVYNSCTRILHDEERDKDYEPWSCINDEEMNKARKDTGVPVVYSVKADAKFNHIIATSLKTAFENGRISIPCTDIEKREELVAKKGFLAMTANEQQRQLYAFQQASAMTSELVGLEYTVISGNIKIQEVGTATKDRYSALAYGNHYANEFEKELNKDESDNGFGDFILF</sequence>
<keyword evidence="1" id="KW-1133">Transmembrane helix</keyword>
<dbReference type="InterPro" id="IPR046461">
    <property type="entry name" value="TerL_ATPase"/>
</dbReference>
<dbReference type="Gene3D" id="3.30.420.240">
    <property type="match status" value="1"/>
</dbReference>
<protein>
    <submittedName>
        <fullName evidence="3">Terminase</fullName>
    </submittedName>
</protein>
<dbReference type="OrthoDB" id="1953225at2"/>
<evidence type="ECO:0000313" key="3">
    <source>
        <dbReference type="EMBL" id="RSU12323.1"/>
    </source>
</evidence>
<feature type="transmembrane region" description="Helical" evidence="1">
    <location>
        <begin position="67"/>
        <end position="88"/>
    </location>
</feature>
<evidence type="ECO:0000256" key="1">
    <source>
        <dbReference type="SAM" id="Phobius"/>
    </source>
</evidence>
<keyword evidence="1" id="KW-0812">Transmembrane</keyword>
<evidence type="ECO:0000259" key="2">
    <source>
        <dbReference type="Pfam" id="PF03354"/>
    </source>
</evidence>
<gene>
    <name evidence="3" type="ORF">CBF29_06895</name>
</gene>
<organism evidence="3 4">
    <name type="scientific">Vagococcus elongatus</name>
    <dbReference type="NCBI Taxonomy" id="180344"/>
    <lineage>
        <taxon>Bacteria</taxon>
        <taxon>Bacillati</taxon>
        <taxon>Bacillota</taxon>
        <taxon>Bacilli</taxon>
        <taxon>Lactobacillales</taxon>
        <taxon>Enterococcaceae</taxon>
        <taxon>Vagococcus</taxon>
    </lineage>
</organism>
<comment type="caution">
    <text evidence="3">The sequence shown here is derived from an EMBL/GenBank/DDBJ whole genome shotgun (WGS) entry which is preliminary data.</text>
</comment>
<dbReference type="Proteomes" id="UP000287605">
    <property type="component" value="Unassembled WGS sequence"/>
</dbReference>
<dbReference type="RefSeq" id="WP_126808829.1">
    <property type="nucleotide sequence ID" value="NZ_NGKA01000008.1"/>
</dbReference>
<name>A0A430AW92_9ENTE</name>
<accession>A0A430AW92</accession>
<dbReference type="InterPro" id="IPR027417">
    <property type="entry name" value="P-loop_NTPase"/>
</dbReference>
<feature type="domain" description="Terminase large subunit-like ATPase" evidence="2">
    <location>
        <begin position="53"/>
        <end position="169"/>
    </location>
</feature>
<dbReference type="AlphaFoldDB" id="A0A430AW92"/>
<proteinExistence type="predicted"/>
<keyword evidence="4" id="KW-1185">Reference proteome</keyword>
<keyword evidence="1" id="KW-0472">Membrane</keyword>
<evidence type="ECO:0000313" key="4">
    <source>
        <dbReference type="Proteomes" id="UP000287605"/>
    </source>
</evidence>
<dbReference type="Gene3D" id="3.40.50.300">
    <property type="entry name" value="P-loop containing nucleotide triphosphate hydrolases"/>
    <property type="match status" value="1"/>
</dbReference>
<dbReference type="EMBL" id="NGKA01000008">
    <property type="protein sequence ID" value="RSU12323.1"/>
    <property type="molecule type" value="Genomic_DNA"/>
</dbReference>
<reference evidence="3 4" key="1">
    <citation type="submission" date="2017-05" db="EMBL/GenBank/DDBJ databases">
        <title>Vagococcus spp. assemblies.</title>
        <authorList>
            <person name="Gulvik C.A."/>
        </authorList>
    </citation>
    <scope>NUCLEOTIDE SEQUENCE [LARGE SCALE GENOMIC DNA]</scope>
    <source>
        <strain evidence="3 4">CCUG 51432</strain>
    </source>
</reference>